<dbReference type="EnsemblMetazoa" id="ACUA002888-RA">
    <property type="protein sequence ID" value="ACUA002888-PA"/>
    <property type="gene ID" value="ACUA002888"/>
</dbReference>
<dbReference type="EMBL" id="AXCM01005776">
    <property type="status" value="NOT_ANNOTATED_CDS"/>
    <property type="molecule type" value="Genomic_DNA"/>
</dbReference>
<organism evidence="1 2">
    <name type="scientific">Anopheles culicifacies</name>
    <dbReference type="NCBI Taxonomy" id="139723"/>
    <lineage>
        <taxon>Eukaryota</taxon>
        <taxon>Metazoa</taxon>
        <taxon>Ecdysozoa</taxon>
        <taxon>Arthropoda</taxon>
        <taxon>Hexapoda</taxon>
        <taxon>Insecta</taxon>
        <taxon>Pterygota</taxon>
        <taxon>Neoptera</taxon>
        <taxon>Endopterygota</taxon>
        <taxon>Diptera</taxon>
        <taxon>Nematocera</taxon>
        <taxon>Culicoidea</taxon>
        <taxon>Culicidae</taxon>
        <taxon>Anophelinae</taxon>
        <taxon>Anopheles</taxon>
        <taxon>culicifacies species complex</taxon>
    </lineage>
</organism>
<evidence type="ECO:0000313" key="1">
    <source>
        <dbReference type="EnsemblMetazoa" id="ACUA002888-PA"/>
    </source>
</evidence>
<dbReference type="Proteomes" id="UP000075883">
    <property type="component" value="Unassembled WGS sequence"/>
</dbReference>
<evidence type="ECO:0000313" key="2">
    <source>
        <dbReference type="Proteomes" id="UP000075883"/>
    </source>
</evidence>
<name>A0A182LVD0_9DIPT</name>
<accession>A0A182LVD0</accession>
<dbReference type="VEuPathDB" id="VectorBase:ACUA002888"/>
<proteinExistence type="predicted"/>
<keyword evidence="2" id="KW-1185">Reference proteome</keyword>
<protein>
    <submittedName>
        <fullName evidence="1">Uncharacterized protein</fullName>
    </submittedName>
</protein>
<reference evidence="1" key="2">
    <citation type="submission" date="2020-05" db="UniProtKB">
        <authorList>
            <consortium name="EnsemblMetazoa"/>
        </authorList>
    </citation>
    <scope>IDENTIFICATION</scope>
    <source>
        <strain evidence="1">A-37</strain>
    </source>
</reference>
<dbReference type="AlphaFoldDB" id="A0A182LVD0"/>
<sequence length="118" mass="13454">MVQTVKVQAQMQALLHNEHLGMRNGMLFPPRTESDRSRQCTPVVEQSSSDVIGPLAFGHSFARLPKRLGKSSSRLPNYPIAREGKTESRFVMNLKSHLNYVIVGFFLRYLWVHNDVAE</sequence>
<reference evidence="2" key="1">
    <citation type="submission" date="2013-09" db="EMBL/GenBank/DDBJ databases">
        <title>The Genome Sequence of Anopheles culicifacies species A.</title>
        <authorList>
            <consortium name="The Broad Institute Genomics Platform"/>
            <person name="Neafsey D.E."/>
            <person name="Besansky N."/>
            <person name="Howell P."/>
            <person name="Walton C."/>
            <person name="Young S.K."/>
            <person name="Zeng Q."/>
            <person name="Gargeya S."/>
            <person name="Fitzgerald M."/>
            <person name="Haas B."/>
            <person name="Abouelleil A."/>
            <person name="Allen A.W."/>
            <person name="Alvarado L."/>
            <person name="Arachchi H.M."/>
            <person name="Berlin A.M."/>
            <person name="Chapman S.B."/>
            <person name="Gainer-Dewar J."/>
            <person name="Goldberg J."/>
            <person name="Griggs A."/>
            <person name="Gujja S."/>
            <person name="Hansen M."/>
            <person name="Howarth C."/>
            <person name="Imamovic A."/>
            <person name="Ireland A."/>
            <person name="Larimer J."/>
            <person name="McCowan C."/>
            <person name="Murphy C."/>
            <person name="Pearson M."/>
            <person name="Poon T.W."/>
            <person name="Priest M."/>
            <person name="Roberts A."/>
            <person name="Saif S."/>
            <person name="Shea T."/>
            <person name="Sisk P."/>
            <person name="Sykes S."/>
            <person name="Wortman J."/>
            <person name="Nusbaum C."/>
            <person name="Birren B."/>
        </authorList>
    </citation>
    <scope>NUCLEOTIDE SEQUENCE [LARGE SCALE GENOMIC DNA]</scope>
    <source>
        <strain evidence="2">A-37</strain>
    </source>
</reference>